<reference evidence="13" key="2">
    <citation type="submission" date="2020-02" db="EMBL/GenBank/DDBJ databases">
        <authorList>
            <person name="Littmann E."/>
            <person name="Sorbara M."/>
        </authorList>
    </citation>
    <scope>NUCLEOTIDE SEQUENCE</scope>
    <source>
        <strain evidence="13">MSK.1.17</strain>
    </source>
</reference>
<dbReference type="Pfam" id="PF00370">
    <property type="entry name" value="FGGY_N"/>
    <property type="match status" value="1"/>
</dbReference>
<feature type="domain" description="Carbohydrate kinase FGGY C-terminal" evidence="11">
    <location>
        <begin position="256"/>
        <end position="442"/>
    </location>
</feature>
<dbReference type="Pfam" id="PF02782">
    <property type="entry name" value="FGGY_C"/>
    <property type="match status" value="1"/>
</dbReference>
<keyword evidence="4 9" id="KW-0547">Nucleotide-binding</keyword>
<dbReference type="EMBL" id="JAAITT010000011">
    <property type="protein sequence ID" value="NSJ48957.1"/>
    <property type="molecule type" value="Genomic_DNA"/>
</dbReference>
<evidence type="ECO:0000313" key="13">
    <source>
        <dbReference type="EMBL" id="NSJ48957.1"/>
    </source>
</evidence>
<keyword evidence="5 8" id="KW-0418">Kinase</keyword>
<gene>
    <name evidence="9 12" type="primary">xylB</name>
    <name evidence="13" type="ORF">G5B36_09635</name>
    <name evidence="12" type="ORF">L0N08_02560</name>
</gene>
<dbReference type="CDD" id="cd07808">
    <property type="entry name" value="ASKHA_NBD_FGGY_EcXK-like"/>
    <property type="match status" value="1"/>
</dbReference>
<evidence type="ECO:0000313" key="15">
    <source>
        <dbReference type="Proteomes" id="UP001299608"/>
    </source>
</evidence>
<evidence type="ECO:0000256" key="1">
    <source>
        <dbReference type="ARBA" id="ARBA00009156"/>
    </source>
</evidence>
<dbReference type="Gene3D" id="3.30.420.40">
    <property type="match status" value="2"/>
</dbReference>
<dbReference type="SUPFAM" id="SSF53067">
    <property type="entry name" value="Actin-like ATPase domain"/>
    <property type="match status" value="2"/>
</dbReference>
<evidence type="ECO:0000256" key="9">
    <source>
        <dbReference type="RuleBase" id="RU364073"/>
    </source>
</evidence>
<dbReference type="AlphaFoldDB" id="A0AAW5BQI7"/>
<dbReference type="InterPro" id="IPR043129">
    <property type="entry name" value="ATPase_NBD"/>
</dbReference>
<dbReference type="GO" id="GO:0042732">
    <property type="term" value="P:D-xylose metabolic process"/>
    <property type="evidence" value="ECO:0007669"/>
    <property type="project" value="UniProtKB-KW"/>
</dbReference>
<evidence type="ECO:0000313" key="14">
    <source>
        <dbReference type="Proteomes" id="UP000669239"/>
    </source>
</evidence>
<evidence type="ECO:0000313" key="12">
    <source>
        <dbReference type="EMBL" id="MCG4744287.1"/>
    </source>
</evidence>
<evidence type="ECO:0000256" key="6">
    <source>
        <dbReference type="ARBA" id="ARBA00022840"/>
    </source>
</evidence>
<evidence type="ECO:0000256" key="5">
    <source>
        <dbReference type="ARBA" id="ARBA00022777"/>
    </source>
</evidence>
<evidence type="ECO:0000256" key="3">
    <source>
        <dbReference type="ARBA" id="ARBA00022679"/>
    </source>
</evidence>
<evidence type="ECO:0000256" key="7">
    <source>
        <dbReference type="ARBA" id="ARBA00023277"/>
    </source>
</evidence>
<comment type="catalytic activity">
    <reaction evidence="9">
        <text>D-xylulose + ATP = D-xylulose 5-phosphate + ADP + H(+)</text>
        <dbReference type="Rhea" id="RHEA:10964"/>
        <dbReference type="ChEBI" id="CHEBI:15378"/>
        <dbReference type="ChEBI" id="CHEBI:17140"/>
        <dbReference type="ChEBI" id="CHEBI:30616"/>
        <dbReference type="ChEBI" id="CHEBI:57737"/>
        <dbReference type="ChEBI" id="CHEBI:456216"/>
        <dbReference type="EC" id="2.7.1.17"/>
    </reaction>
</comment>
<name>A0AAW5BQI7_9FIRM</name>
<dbReference type="PANTHER" id="PTHR43095">
    <property type="entry name" value="SUGAR KINASE"/>
    <property type="match status" value="1"/>
</dbReference>
<dbReference type="PIRSF" id="PIRSF000538">
    <property type="entry name" value="GlpK"/>
    <property type="match status" value="1"/>
</dbReference>
<feature type="domain" description="Carbohydrate kinase FGGY N-terminal" evidence="10">
    <location>
        <begin position="3"/>
        <end position="244"/>
    </location>
</feature>
<evidence type="ECO:0000259" key="11">
    <source>
        <dbReference type="Pfam" id="PF02782"/>
    </source>
</evidence>
<dbReference type="Proteomes" id="UP000669239">
    <property type="component" value="Unassembled WGS sequence"/>
</dbReference>
<dbReference type="PANTHER" id="PTHR43095:SF5">
    <property type="entry name" value="XYLULOSE KINASE"/>
    <property type="match status" value="1"/>
</dbReference>
<keyword evidence="3 8" id="KW-0808">Transferase</keyword>
<dbReference type="InterPro" id="IPR018484">
    <property type="entry name" value="FGGY_N"/>
</dbReference>
<keyword evidence="7 9" id="KW-0119">Carbohydrate metabolism</keyword>
<dbReference type="GO" id="GO:0005997">
    <property type="term" value="P:xylulose metabolic process"/>
    <property type="evidence" value="ECO:0007669"/>
    <property type="project" value="InterPro"/>
</dbReference>
<dbReference type="InterPro" id="IPR006000">
    <property type="entry name" value="Xylulokinase"/>
</dbReference>
<dbReference type="PROSITE" id="PS00445">
    <property type="entry name" value="FGGY_KINASES_2"/>
    <property type="match status" value="1"/>
</dbReference>
<keyword evidence="14" id="KW-1185">Reference proteome</keyword>
<dbReference type="GO" id="GO:0005524">
    <property type="term" value="F:ATP binding"/>
    <property type="evidence" value="ECO:0007669"/>
    <property type="project" value="UniProtKB-KW"/>
</dbReference>
<evidence type="ECO:0000259" key="10">
    <source>
        <dbReference type="Pfam" id="PF00370"/>
    </source>
</evidence>
<dbReference type="RefSeq" id="WP_165640914.1">
    <property type="nucleotide sequence ID" value="NZ_JAAITT010000011.1"/>
</dbReference>
<reference evidence="13 14" key="1">
    <citation type="journal article" date="2020" name="Cell Host Microbe">
        <title>Functional and Genomic Variation between Human-Derived Isolates of Lachnospiraceae Reveals Inter- and Intra-Species Diversity.</title>
        <authorList>
            <person name="Sorbara M.T."/>
            <person name="Littmann E.R."/>
            <person name="Fontana E."/>
            <person name="Moody T.U."/>
            <person name="Kohout C.E."/>
            <person name="Gjonbalaj M."/>
            <person name="Eaton V."/>
            <person name="Seok R."/>
            <person name="Leiner I.M."/>
            <person name="Pamer E.G."/>
        </authorList>
    </citation>
    <scope>NUCLEOTIDE SEQUENCE [LARGE SCALE GENOMIC DNA]</scope>
    <source>
        <strain evidence="13 14">MSK.1.17</strain>
    </source>
</reference>
<proteinExistence type="inferred from homology"/>
<dbReference type="InterPro" id="IPR018483">
    <property type="entry name" value="Carb_kinase_FGGY_CS"/>
</dbReference>
<dbReference type="InterPro" id="IPR000577">
    <property type="entry name" value="Carb_kinase_FGGY"/>
</dbReference>
<dbReference type="InterPro" id="IPR050406">
    <property type="entry name" value="FGGY_Carb_Kinase"/>
</dbReference>
<reference evidence="12" key="3">
    <citation type="submission" date="2022-01" db="EMBL/GenBank/DDBJ databases">
        <title>Collection of gut derived symbiotic bacterial strains cultured from healthy donors.</title>
        <authorList>
            <person name="Lin H."/>
            <person name="Kohout C."/>
            <person name="Waligurski E."/>
            <person name="Pamer E.G."/>
        </authorList>
    </citation>
    <scope>NUCLEOTIDE SEQUENCE</scope>
    <source>
        <strain evidence="12">DFI.6.55</strain>
    </source>
</reference>
<evidence type="ECO:0000256" key="4">
    <source>
        <dbReference type="ARBA" id="ARBA00022741"/>
    </source>
</evidence>
<sequence>MGYLAGIDLGTSSVKVLIMDPDGRTLAVSSRGYDVMTPKMSYAEQEPQVWWDCTVMAIREAMEKSGIRPEELDGIGLSGQMHGLVAFDRNNEPVMPAIIWMDQRSAKETALIKELAGDLLETELLNQPGAGMMICSLLWLKRHRPDVYDRIAHVMLPKDYIRYRLTGTIGSDFSDACATLAFSVKGRCWCMELIRRAGLKEDIWPQVGESSQAAGHVWAEAAARTGLSGHTRVVYGAGDSSAQLTGNGVIEEGIMACNIGTASQLAAVVDRPLYDTQMRLQTWCHTVADRWYVQGGALNGGSTLSWLKKKVLRDGRSYGELDAEAGQAPAGAEGLLFIPYLAGERTPFMDPYAKGIYFGMGMKHEQAHMIRATMEGVIFNLKECALVLDEMGIQRTKMIASGGAAKGVTWKQIQADILEMPVYTTKTEEEACQGAAILAAVGCGMYRDIKEACSRIVKINDCPVEPVTEHVKRYREQQALFRELYLKVKDLYPRLKTE</sequence>
<organism evidence="12 15">
    <name type="scientific">Enterocloster aldenensis</name>
    <dbReference type="NCBI Taxonomy" id="358742"/>
    <lineage>
        <taxon>Bacteria</taxon>
        <taxon>Bacillati</taxon>
        <taxon>Bacillota</taxon>
        <taxon>Clostridia</taxon>
        <taxon>Lachnospirales</taxon>
        <taxon>Lachnospiraceae</taxon>
        <taxon>Enterocloster</taxon>
    </lineage>
</organism>
<comment type="caution">
    <text evidence="12">The sequence shown here is derived from an EMBL/GenBank/DDBJ whole genome shotgun (WGS) entry which is preliminary data.</text>
</comment>
<keyword evidence="6 9" id="KW-0067">ATP-binding</keyword>
<comment type="similarity">
    <text evidence="1 8">Belongs to the FGGY kinase family.</text>
</comment>
<dbReference type="GO" id="GO:0004856">
    <property type="term" value="F:D-xylulokinase activity"/>
    <property type="evidence" value="ECO:0007669"/>
    <property type="project" value="UniProtKB-EC"/>
</dbReference>
<evidence type="ECO:0000256" key="2">
    <source>
        <dbReference type="ARBA" id="ARBA00022629"/>
    </source>
</evidence>
<dbReference type="EC" id="2.7.1.17" evidence="9"/>
<dbReference type="NCBIfam" id="TIGR01312">
    <property type="entry name" value="XylB"/>
    <property type="match status" value="1"/>
</dbReference>
<evidence type="ECO:0000256" key="8">
    <source>
        <dbReference type="RuleBase" id="RU003733"/>
    </source>
</evidence>
<accession>A0AAW5BQI7</accession>
<dbReference type="Proteomes" id="UP001299608">
    <property type="component" value="Unassembled WGS sequence"/>
</dbReference>
<dbReference type="InterPro" id="IPR018485">
    <property type="entry name" value="FGGY_C"/>
</dbReference>
<protein>
    <recommendedName>
        <fullName evidence="9">Xylulose kinase</fullName>
        <shortName evidence="9">Xylulokinase</shortName>
        <ecNumber evidence="9">2.7.1.17</ecNumber>
    </recommendedName>
</protein>
<keyword evidence="2 9" id="KW-0859">Xylose metabolism</keyword>
<dbReference type="EMBL" id="JAKNGE010000003">
    <property type="protein sequence ID" value="MCG4744287.1"/>
    <property type="molecule type" value="Genomic_DNA"/>
</dbReference>